<organism evidence="1 2">
    <name type="scientific">Ophiocordyceps australis</name>
    <dbReference type="NCBI Taxonomy" id="1399860"/>
    <lineage>
        <taxon>Eukaryota</taxon>
        <taxon>Fungi</taxon>
        <taxon>Dikarya</taxon>
        <taxon>Ascomycota</taxon>
        <taxon>Pezizomycotina</taxon>
        <taxon>Sordariomycetes</taxon>
        <taxon>Hypocreomycetidae</taxon>
        <taxon>Hypocreales</taxon>
        <taxon>Ophiocordycipitaceae</taxon>
        <taxon>Ophiocordyceps</taxon>
    </lineage>
</organism>
<dbReference type="AlphaFoldDB" id="A0A2C5Y9W1"/>
<reference evidence="1 2" key="1">
    <citation type="submission" date="2017-06" db="EMBL/GenBank/DDBJ databases">
        <title>Ant-infecting Ophiocordyceps genomes reveal a high diversity of potential behavioral manipulation genes and a possible major role for enterotoxins.</title>
        <authorList>
            <person name="De Bekker C."/>
            <person name="Evans H.C."/>
            <person name="Brachmann A."/>
            <person name="Hughes D.P."/>
        </authorList>
    </citation>
    <scope>NUCLEOTIDE SEQUENCE [LARGE SCALE GENOMIC DNA]</scope>
    <source>
        <strain evidence="1 2">Map64</strain>
    </source>
</reference>
<keyword evidence="2" id="KW-1185">Reference proteome</keyword>
<comment type="caution">
    <text evidence="1">The sequence shown here is derived from an EMBL/GenBank/DDBJ whole genome shotgun (WGS) entry which is preliminary data.</text>
</comment>
<sequence length="145" mass="15332">MLTNRLFATAVCCSNLLANDASQPSHSANIATRLSSPAIAPQDLAKRRPPIYALPTSLLAHHLVPVTPLDSLQTSSLSVFIATHPRASRCQSSDTSFSYGVSSPAAASNADTPDAVSMPSTVANAPRHHHQALDSFQGWVALYNL</sequence>
<evidence type="ECO:0000313" key="1">
    <source>
        <dbReference type="EMBL" id="PHH63671.1"/>
    </source>
</evidence>
<dbReference type="EMBL" id="NJET01000045">
    <property type="protein sequence ID" value="PHH63671.1"/>
    <property type="molecule type" value="Genomic_DNA"/>
</dbReference>
<proteinExistence type="predicted"/>
<protein>
    <submittedName>
        <fullName evidence="1">Uncharacterized protein</fullName>
    </submittedName>
</protein>
<name>A0A2C5Y9W1_9HYPO</name>
<evidence type="ECO:0000313" key="2">
    <source>
        <dbReference type="Proteomes" id="UP000226192"/>
    </source>
</evidence>
<accession>A0A2C5Y9W1</accession>
<dbReference type="Proteomes" id="UP000226192">
    <property type="component" value="Unassembled WGS sequence"/>
</dbReference>
<gene>
    <name evidence="1" type="ORF">CDD81_5652</name>
</gene>